<sequence length="151" mass="16580">MLTTPHHEVIDMQRELHQEQAGLLGGVPDLLKRLDVLRSRAEELSPIWGLDFASRAGQSAVFVRLKSGSPAQHIEVHVDVEDDDPAGPALWATMHISSGLLRTPRGLSCSVVCGKTLVRSVEGLAPLRRGWKVCACDAELHWPVLGMKVHR</sequence>
<keyword evidence="2" id="KW-1185">Reference proteome</keyword>
<dbReference type="Proteomes" id="UP000250434">
    <property type="component" value="Chromosome"/>
</dbReference>
<organism evidence="1 2">
    <name type="scientific">Amycolatopsis albispora</name>
    <dbReference type="NCBI Taxonomy" id="1804986"/>
    <lineage>
        <taxon>Bacteria</taxon>
        <taxon>Bacillati</taxon>
        <taxon>Actinomycetota</taxon>
        <taxon>Actinomycetes</taxon>
        <taxon>Pseudonocardiales</taxon>
        <taxon>Pseudonocardiaceae</taxon>
        <taxon>Amycolatopsis</taxon>
    </lineage>
</organism>
<name>A0A344L5B7_9PSEU</name>
<protein>
    <submittedName>
        <fullName evidence="1">Uncharacterized protein</fullName>
    </submittedName>
</protein>
<gene>
    <name evidence="1" type="ORF">A4R43_12335</name>
</gene>
<dbReference type="AlphaFoldDB" id="A0A344L5B7"/>
<evidence type="ECO:0000313" key="1">
    <source>
        <dbReference type="EMBL" id="AXB43241.1"/>
    </source>
</evidence>
<reference evidence="1 2" key="1">
    <citation type="submission" date="2016-04" db="EMBL/GenBank/DDBJ databases">
        <title>Complete genome sequence and analysis of deep-sea sediment isolate, Amycolatopsis sp. WP1.</title>
        <authorList>
            <person name="Wang H."/>
            <person name="Chen S."/>
            <person name="Wu Q."/>
        </authorList>
    </citation>
    <scope>NUCLEOTIDE SEQUENCE [LARGE SCALE GENOMIC DNA]</scope>
    <source>
        <strain evidence="1 2">WP1</strain>
    </source>
</reference>
<dbReference type="OrthoDB" id="3695428at2"/>
<proteinExistence type="predicted"/>
<evidence type="ECO:0000313" key="2">
    <source>
        <dbReference type="Proteomes" id="UP000250434"/>
    </source>
</evidence>
<accession>A0A344L5B7</accession>
<dbReference type="EMBL" id="CP015163">
    <property type="protein sequence ID" value="AXB43241.1"/>
    <property type="molecule type" value="Genomic_DNA"/>
</dbReference>
<dbReference type="KEGG" id="aab:A4R43_12335"/>